<accession>A0AAN9GBV8</accession>
<feature type="chain" id="PRO_5043025915" description="Galaxin-like repeats domain-containing protein" evidence="2">
    <location>
        <begin position="22"/>
        <end position="198"/>
    </location>
</feature>
<evidence type="ECO:0000313" key="4">
    <source>
        <dbReference type="EMBL" id="KAK7102527.1"/>
    </source>
</evidence>
<reference evidence="4 5" key="1">
    <citation type="submission" date="2024-02" db="EMBL/GenBank/DDBJ databases">
        <title>Chromosome-scale genome assembly of the rough periwinkle Littorina saxatilis.</title>
        <authorList>
            <person name="De Jode A."/>
            <person name="Faria R."/>
            <person name="Formenti G."/>
            <person name="Sims Y."/>
            <person name="Smith T.P."/>
            <person name="Tracey A."/>
            <person name="Wood J.M.D."/>
            <person name="Zagrodzka Z.B."/>
            <person name="Johannesson K."/>
            <person name="Butlin R.K."/>
            <person name="Leder E.H."/>
        </authorList>
    </citation>
    <scope>NUCLEOTIDE SEQUENCE [LARGE SCALE GENOMIC DNA]</scope>
    <source>
        <strain evidence="4">Snail1</strain>
        <tissue evidence="4">Muscle</tissue>
    </source>
</reference>
<dbReference type="Pfam" id="PF24748">
    <property type="entry name" value="Galaxin_repeat"/>
    <property type="match status" value="1"/>
</dbReference>
<gene>
    <name evidence="4" type="ORF">V1264_020732</name>
</gene>
<protein>
    <recommendedName>
        <fullName evidence="3">Galaxin-like repeats domain-containing protein</fullName>
    </recommendedName>
</protein>
<feature type="signal peptide" evidence="2">
    <location>
        <begin position="1"/>
        <end position="21"/>
    </location>
</feature>
<evidence type="ECO:0000259" key="3">
    <source>
        <dbReference type="Pfam" id="PF24748"/>
    </source>
</evidence>
<feature type="region of interest" description="Disordered" evidence="1">
    <location>
        <begin position="59"/>
        <end position="141"/>
    </location>
</feature>
<dbReference type="AlphaFoldDB" id="A0AAN9GBV8"/>
<evidence type="ECO:0000256" key="1">
    <source>
        <dbReference type="SAM" id="MobiDB-lite"/>
    </source>
</evidence>
<sequence length="198" mass="22243">MGTPTTTLLLLSFCLSALTMAQQVENPLLIQAANHRAQEKAKIELQHIQQEQIHTLSRLPDKVPRPKPHHPPHKPLHPQHAQHGGQNGKGQRSNQGGILNRNEMHKGRSHGGPGPTPWTRWTPRPRYQKSPWANHKKTGDNICGGRRYSARDHICCQNTLQKRQGLRPACCGTLSFDFVFSLCCNDKLTPRTAGRPFC</sequence>
<evidence type="ECO:0000256" key="2">
    <source>
        <dbReference type="SAM" id="SignalP"/>
    </source>
</evidence>
<dbReference type="Proteomes" id="UP001374579">
    <property type="component" value="Unassembled WGS sequence"/>
</dbReference>
<comment type="caution">
    <text evidence="4">The sequence shown here is derived from an EMBL/GenBank/DDBJ whole genome shotgun (WGS) entry which is preliminary data.</text>
</comment>
<keyword evidence="2" id="KW-0732">Signal</keyword>
<proteinExistence type="predicted"/>
<keyword evidence="5" id="KW-1185">Reference proteome</keyword>
<organism evidence="4 5">
    <name type="scientific">Littorina saxatilis</name>
    <dbReference type="NCBI Taxonomy" id="31220"/>
    <lineage>
        <taxon>Eukaryota</taxon>
        <taxon>Metazoa</taxon>
        <taxon>Spiralia</taxon>
        <taxon>Lophotrochozoa</taxon>
        <taxon>Mollusca</taxon>
        <taxon>Gastropoda</taxon>
        <taxon>Caenogastropoda</taxon>
        <taxon>Littorinimorpha</taxon>
        <taxon>Littorinoidea</taxon>
        <taxon>Littorinidae</taxon>
        <taxon>Littorina</taxon>
    </lineage>
</organism>
<feature type="compositionally biased region" description="Basic residues" evidence="1">
    <location>
        <begin position="65"/>
        <end position="77"/>
    </location>
</feature>
<evidence type="ECO:0000313" key="5">
    <source>
        <dbReference type="Proteomes" id="UP001374579"/>
    </source>
</evidence>
<dbReference type="InterPro" id="IPR056601">
    <property type="entry name" value="Galaxin_dom"/>
</dbReference>
<feature type="domain" description="Galaxin-like repeats" evidence="3">
    <location>
        <begin position="137"/>
        <end position="195"/>
    </location>
</feature>
<name>A0AAN9GBV8_9CAEN</name>
<dbReference type="EMBL" id="JBAMIC010000010">
    <property type="protein sequence ID" value="KAK7102527.1"/>
    <property type="molecule type" value="Genomic_DNA"/>
</dbReference>